<proteinExistence type="predicted"/>
<organism evidence="2 3">
    <name type="scientific">Erysiphe pulchra</name>
    <dbReference type="NCBI Taxonomy" id="225359"/>
    <lineage>
        <taxon>Eukaryota</taxon>
        <taxon>Fungi</taxon>
        <taxon>Dikarya</taxon>
        <taxon>Ascomycota</taxon>
        <taxon>Pezizomycotina</taxon>
        <taxon>Leotiomycetes</taxon>
        <taxon>Erysiphales</taxon>
        <taxon>Erysiphaceae</taxon>
        <taxon>Erysiphe</taxon>
    </lineage>
</organism>
<sequence>MSDTDLRLEVRELRQRTDDWPSPTCLMDGPFPRVKIEKDPEKKNYKLKPQKFPIYKVDRVTYGAWRRSLWAILKNDWNTFKYQDSYVFVSIYNAFEGKAQREAAAFFESGGLDGKQNPDDFIVFLDRSNWDQNKVDCARAELTDTKMDGWLEDVKISLLKGEINYTLKLALANNNLLPSNNYYKWFRIVGQIAQQHDELSRESNNYQYLDTREVTGGQKLMRKTLENNDNSNLGTVWSVSKKERGLVGDINSNDDTFMGGSKFSGSLAGIQRNASSSEMEVTRSNQKVERRRTL</sequence>
<evidence type="ECO:0000256" key="1">
    <source>
        <dbReference type="SAM" id="MobiDB-lite"/>
    </source>
</evidence>
<dbReference type="EMBL" id="PEDP01000009">
    <property type="protein sequence ID" value="POS88329.1"/>
    <property type="molecule type" value="Genomic_DNA"/>
</dbReference>
<accession>A0A2S4Q232</accession>
<protein>
    <submittedName>
        <fullName evidence="2">Uncharacterized protein</fullName>
    </submittedName>
</protein>
<name>A0A2S4Q232_9PEZI</name>
<feature type="region of interest" description="Disordered" evidence="1">
    <location>
        <begin position="274"/>
        <end position="294"/>
    </location>
</feature>
<keyword evidence="3" id="KW-1185">Reference proteome</keyword>
<dbReference type="AlphaFoldDB" id="A0A2S4Q232"/>
<comment type="caution">
    <text evidence="2">The sequence shown here is derived from an EMBL/GenBank/DDBJ whole genome shotgun (WGS) entry which is preliminary data.</text>
</comment>
<dbReference type="OrthoDB" id="4779067at2759"/>
<evidence type="ECO:0000313" key="2">
    <source>
        <dbReference type="EMBL" id="POS88329.1"/>
    </source>
</evidence>
<gene>
    <name evidence="2" type="ORF">EPUL_000739</name>
</gene>
<dbReference type="Proteomes" id="UP000237438">
    <property type="component" value="Unassembled WGS sequence"/>
</dbReference>
<feature type="compositionally biased region" description="Polar residues" evidence="1">
    <location>
        <begin position="274"/>
        <end position="285"/>
    </location>
</feature>
<evidence type="ECO:0000313" key="3">
    <source>
        <dbReference type="Proteomes" id="UP000237438"/>
    </source>
</evidence>
<reference evidence="2 3" key="1">
    <citation type="submission" date="2017-10" db="EMBL/GenBank/DDBJ databases">
        <title>Development of genomic resources for the powdery mildew, Erysiphe pulchra.</title>
        <authorList>
            <person name="Wadl P.A."/>
            <person name="Mack B.M."/>
            <person name="Moore G."/>
            <person name="Beltz S.B."/>
        </authorList>
    </citation>
    <scope>NUCLEOTIDE SEQUENCE [LARGE SCALE GENOMIC DNA]</scope>
    <source>
        <strain evidence="2">Cflorida</strain>
    </source>
</reference>